<gene>
    <name evidence="2" type="ORF">WI372_15235</name>
</gene>
<sequence>MPGVVHYIPILTTFVAIAFAPVVYRRWQRRKPAPHLWWWALGIALYGVGTFTESLTTLFGWNETVFRSWYVAGALLGGAPLAQGTVYLLFSRRTANILAGVLTAVVAVAAVTVFLTPIQMELVESHRLTGAVMEWQWVRLFSPFINSYAFIFLVGGAAWSAWHFREGAEARNRFVGNVLIAVGALLPGIGGMATRMGHTEVLYVMELIGLLLIWAGYRFNVKPGAVRGGPVASGEQTALA</sequence>
<reference evidence="2 3" key="1">
    <citation type="submission" date="2024-02" db="EMBL/GenBank/DDBJ databases">
        <title>A novel Gemmatimonadota bacterium.</title>
        <authorList>
            <person name="Du Z.-J."/>
            <person name="Ye Y.-Q."/>
        </authorList>
    </citation>
    <scope>NUCLEOTIDE SEQUENCE [LARGE SCALE GENOMIC DNA]</scope>
    <source>
        <strain evidence="2 3">DH-20</strain>
    </source>
</reference>
<keyword evidence="1" id="KW-1133">Transmembrane helix</keyword>
<dbReference type="RefSeq" id="WP_405287369.1">
    <property type="nucleotide sequence ID" value="NZ_JBBHLI010000010.1"/>
</dbReference>
<evidence type="ECO:0000313" key="3">
    <source>
        <dbReference type="Proteomes" id="UP001484239"/>
    </source>
</evidence>
<feature type="transmembrane region" description="Helical" evidence="1">
    <location>
        <begin position="174"/>
        <end position="194"/>
    </location>
</feature>
<dbReference type="EMBL" id="JBBHLI010000010">
    <property type="protein sequence ID" value="MEK9502346.1"/>
    <property type="molecule type" value="Genomic_DNA"/>
</dbReference>
<evidence type="ECO:0000256" key="1">
    <source>
        <dbReference type="SAM" id="Phobius"/>
    </source>
</evidence>
<feature type="transmembrane region" description="Helical" evidence="1">
    <location>
        <begin position="36"/>
        <end position="61"/>
    </location>
</feature>
<feature type="transmembrane region" description="Helical" evidence="1">
    <location>
        <begin position="200"/>
        <end position="217"/>
    </location>
</feature>
<evidence type="ECO:0008006" key="4">
    <source>
        <dbReference type="Google" id="ProtNLM"/>
    </source>
</evidence>
<comment type="caution">
    <text evidence="2">The sequence shown here is derived from an EMBL/GenBank/DDBJ whole genome shotgun (WGS) entry which is preliminary data.</text>
</comment>
<keyword evidence="3" id="KW-1185">Reference proteome</keyword>
<accession>A0ABU9EC87</accession>
<keyword evidence="1" id="KW-0812">Transmembrane</keyword>
<feature type="transmembrane region" description="Helical" evidence="1">
    <location>
        <begin position="97"/>
        <end position="120"/>
    </location>
</feature>
<feature type="transmembrane region" description="Helical" evidence="1">
    <location>
        <begin position="67"/>
        <end position="90"/>
    </location>
</feature>
<feature type="transmembrane region" description="Helical" evidence="1">
    <location>
        <begin position="140"/>
        <end position="162"/>
    </location>
</feature>
<keyword evidence="1" id="KW-0472">Membrane</keyword>
<evidence type="ECO:0000313" key="2">
    <source>
        <dbReference type="EMBL" id="MEK9502346.1"/>
    </source>
</evidence>
<organism evidence="2 3">
    <name type="scientific">Gaopeijia maritima</name>
    <dbReference type="NCBI Taxonomy" id="3119007"/>
    <lineage>
        <taxon>Bacteria</taxon>
        <taxon>Pseudomonadati</taxon>
        <taxon>Gemmatimonadota</taxon>
        <taxon>Longimicrobiia</taxon>
        <taxon>Gaopeijiales</taxon>
        <taxon>Gaopeijiaceae</taxon>
        <taxon>Gaopeijia</taxon>
    </lineage>
</organism>
<name>A0ABU9EC87_9BACT</name>
<feature type="transmembrane region" description="Helical" evidence="1">
    <location>
        <begin position="6"/>
        <end position="24"/>
    </location>
</feature>
<dbReference type="Proteomes" id="UP001484239">
    <property type="component" value="Unassembled WGS sequence"/>
</dbReference>
<protein>
    <recommendedName>
        <fullName evidence="4">Histidine kinase N-terminal 7TM region domain-containing protein</fullName>
    </recommendedName>
</protein>
<proteinExistence type="predicted"/>